<evidence type="ECO:0000256" key="9">
    <source>
        <dbReference type="ARBA" id="ARBA00022840"/>
    </source>
</evidence>
<dbReference type="PANTHER" id="PTHR10048:SF7">
    <property type="entry name" value="PHOSPHATIDYLINOSITOL 3-KINASE CATALYTIC SUBUNIT TYPE 3"/>
    <property type="match status" value="1"/>
</dbReference>
<evidence type="ECO:0000256" key="12">
    <source>
        <dbReference type="ARBA" id="ARBA00041128"/>
    </source>
</evidence>
<dbReference type="InterPro" id="IPR057756">
    <property type="entry name" value="PI3-kinase_type3/VPS34_cat"/>
</dbReference>
<feature type="domain" description="PIK helical" evidence="17">
    <location>
        <begin position="353"/>
        <end position="609"/>
    </location>
</feature>
<dbReference type="GO" id="GO:0016303">
    <property type="term" value="F:1-phosphatidylinositol-3-kinase activity"/>
    <property type="evidence" value="ECO:0007669"/>
    <property type="project" value="UniProtKB-UniRule"/>
</dbReference>
<dbReference type="GO" id="GO:0034271">
    <property type="term" value="C:phosphatidylinositol 3-kinase complex, class III, type I"/>
    <property type="evidence" value="ECO:0007669"/>
    <property type="project" value="TreeGrafter"/>
</dbReference>
<dbReference type="GO" id="GO:0034272">
    <property type="term" value="C:phosphatidylinositol 3-kinase complex, class III, type II"/>
    <property type="evidence" value="ECO:0007669"/>
    <property type="project" value="TreeGrafter"/>
</dbReference>
<evidence type="ECO:0000256" key="14">
    <source>
        <dbReference type="ARBA" id="ARBA00061999"/>
    </source>
</evidence>
<dbReference type="InterPro" id="IPR008290">
    <property type="entry name" value="PI3K_Vps34"/>
</dbReference>
<dbReference type="PROSITE" id="PS00915">
    <property type="entry name" value="PI3_4_KINASE_1"/>
    <property type="match status" value="1"/>
</dbReference>
<dbReference type="CDD" id="cd00896">
    <property type="entry name" value="PI3Kc_III"/>
    <property type="match status" value="1"/>
</dbReference>
<dbReference type="EMBL" id="JAHUZD010000104">
    <property type="protein sequence ID" value="KAI3404347.2"/>
    <property type="molecule type" value="Genomic_DNA"/>
</dbReference>
<evidence type="ECO:0000256" key="7">
    <source>
        <dbReference type="ARBA" id="ARBA00022753"/>
    </source>
</evidence>
<keyword evidence="7" id="KW-0967">Endosome</keyword>
<dbReference type="PANTHER" id="PTHR10048">
    <property type="entry name" value="PHOSPHATIDYLINOSITOL KINASE"/>
    <property type="match status" value="1"/>
</dbReference>
<evidence type="ECO:0000256" key="5">
    <source>
        <dbReference type="ARBA" id="ARBA00022679"/>
    </source>
</evidence>
<dbReference type="InterPro" id="IPR018936">
    <property type="entry name" value="PI3/4_kinase_CS"/>
</dbReference>
<evidence type="ECO:0000313" key="20">
    <source>
        <dbReference type="Proteomes" id="UP001202479"/>
    </source>
</evidence>
<evidence type="ECO:0000313" key="19">
    <source>
        <dbReference type="EMBL" id="KAI3404347.2"/>
    </source>
</evidence>
<dbReference type="InterPro" id="IPR042236">
    <property type="entry name" value="PI3K_accessory_sf"/>
</dbReference>
<dbReference type="Pfam" id="PF00454">
    <property type="entry name" value="PI3_PI4_kinase"/>
    <property type="match status" value="1"/>
</dbReference>
<comment type="caution">
    <text evidence="19">The sequence shown here is derived from an EMBL/GenBank/DDBJ whole genome shotgun (WGS) entry which is preliminary data.</text>
</comment>
<dbReference type="Gene3D" id="2.60.40.150">
    <property type="entry name" value="C2 domain"/>
    <property type="match status" value="1"/>
</dbReference>
<dbReference type="GO" id="GO:0005794">
    <property type="term" value="C:Golgi apparatus"/>
    <property type="evidence" value="ECO:0007669"/>
    <property type="project" value="UniProtKB-SubCell"/>
</dbReference>
<feature type="domain" description="PI3K/PI4K catalytic" evidence="16">
    <location>
        <begin position="691"/>
        <end position="1033"/>
    </location>
</feature>
<proteinExistence type="inferred from homology"/>
<evidence type="ECO:0000256" key="4">
    <source>
        <dbReference type="ARBA" id="ARBA00012073"/>
    </source>
</evidence>
<organism evidence="19 20">
    <name type="scientific">Candida oxycetoniae</name>
    <dbReference type="NCBI Taxonomy" id="497107"/>
    <lineage>
        <taxon>Eukaryota</taxon>
        <taxon>Fungi</taxon>
        <taxon>Dikarya</taxon>
        <taxon>Ascomycota</taxon>
        <taxon>Saccharomycotina</taxon>
        <taxon>Pichiomycetes</taxon>
        <taxon>Debaryomycetaceae</taxon>
        <taxon>Candida/Lodderomyces clade</taxon>
        <taxon>Candida</taxon>
    </lineage>
</organism>
<dbReference type="PIRSF" id="PIRSF000587">
    <property type="entry name" value="PI3K_Vps34"/>
    <property type="match status" value="1"/>
</dbReference>
<dbReference type="GeneID" id="73380484"/>
<evidence type="ECO:0000259" key="18">
    <source>
        <dbReference type="PROSITE" id="PS51547"/>
    </source>
</evidence>
<reference evidence="19" key="1">
    <citation type="journal article" date="2022" name="DNA Res.">
        <title>Genome analysis of five recently described species of the CUG-Ser clade uncovers Candida theae as a new hybrid lineage with pathogenic potential in the Candida parapsilosis species complex.</title>
        <authorList>
            <person name="Mixao V."/>
            <person name="Del Olmo V."/>
            <person name="Hegedusova E."/>
            <person name="Saus E."/>
            <person name="Pryszcz L."/>
            <person name="Cillingova A."/>
            <person name="Nosek J."/>
            <person name="Gabaldon T."/>
        </authorList>
    </citation>
    <scope>NUCLEOTIDE SEQUENCE</scope>
    <source>
        <strain evidence="19">CBS 10844</strain>
    </source>
</reference>
<dbReference type="InterPro" id="IPR011009">
    <property type="entry name" value="Kinase-like_dom_sf"/>
</dbReference>
<sequence>MTGTAFQNDSGIHRTRVLTTFGLIKDLSQAIIVKICYLECTKEHLSLTSLSEKFEDPSVFKRLSNVYRYSDLFVKVEVFDGKNNNRISIPIQTSYKSFYNKRRIWNQYLELAINYSQVSVDSYLKFTLLEIVDTKPMVFGVGYLTLFNMESATLRAGSQKLPIFRGKVADNTVAEKLNYGSLVGLTQLEQNLIKYENGEFPRIHWLDKLSLPKVQAEQQVNRDYDYYLYVELPNFKFPFVYSDITYNVPAVEYSNVSSKAAMPPPSKVLNAIDIPASSSPSSNPKIMKIHDPDFDITAKYTANLNNNNSNNINNISNINNINNINNMSNNVLDPIELKFHKLERNINNNSIIDKDLKPTPQLRDELLKILIKPSNAELSDNEKNLLWRFRYYFSKNNSNDSSSKSATSKSFLPKFLKSINWENDYELNHTFKEILPLYWNVDKLQIGDALELLDSYFNPQILAKTAAYSEDTNASRNDYTSKDEESKYKKIFNNVSYLRKLAVERLKLASSEELLLYLLQLVQALKHEALIFEEFYGENSNEGLSEEQFAKLPLANFLIESAVENENLGNFFYWYVKVENEDKLSSGVPTNGSAPPNIFSKTLNKYIGLLKIHCNEHKLPYYKHLKRQIWFIKKLTSLVELLRVSFKKNEATIRKVDFLREYLSTSSNELLKFPEPFPLPLDPSIMICGCYPQESSVFKSSLAPLKITLKTIESKKGQTSQIFGKKTTKYGKYPLMFKIGDDLRQDQLVIQIINLMDQLLKNENLDLKLTPYKILATSPVAGLIQFVPNETLDYILSNYTQVTLSEAQTNNRDNTQVAAPVTSTFASNGILNYLKLHSRDQQPNEPVSKSVLHSSATTTTTRDILVQQPKQAVSSDLGVSPILMDNYVKSCAGYCVITYILGVGDRHLDNLLLSPNGKFWHADFGYILGRDPKPFPPLMKLPIQVIDGMGGLHHENYNIFKSYCFITYTALRKNSNLILNLFQLMLKANIPDIQADPSRAIEKVQEKFCLQMTEEEAILHFQNLINDSVSAFLPVVIDRLHSLAQYWRA</sequence>
<dbReference type="InterPro" id="IPR000403">
    <property type="entry name" value="PI3/4_kinase_cat_dom"/>
</dbReference>
<dbReference type="Gene3D" id="3.30.1010.10">
    <property type="entry name" value="Phosphatidylinositol 3-kinase Catalytic Subunit, Chain A, domain 4"/>
    <property type="match status" value="1"/>
</dbReference>
<dbReference type="SUPFAM" id="SSF49562">
    <property type="entry name" value="C2 domain (Calcium/lipid-binding domain, CaLB)"/>
    <property type="match status" value="1"/>
</dbReference>
<dbReference type="InterPro" id="IPR002420">
    <property type="entry name" value="PI3K-type_C2_dom"/>
</dbReference>
<evidence type="ECO:0000256" key="2">
    <source>
        <dbReference type="ARBA" id="ARBA00004481"/>
    </source>
</evidence>
<evidence type="ECO:0000256" key="3">
    <source>
        <dbReference type="ARBA" id="ARBA00006209"/>
    </source>
</evidence>
<keyword evidence="5 15" id="KW-0808">Transferase</keyword>
<keyword evidence="6 15" id="KW-0547">Nucleotide-binding</keyword>
<dbReference type="AlphaFoldDB" id="A0AAI9WXK8"/>
<keyword evidence="8 15" id="KW-0418">Kinase</keyword>
<dbReference type="SMART" id="SM00146">
    <property type="entry name" value="PI3Kc"/>
    <property type="match status" value="1"/>
</dbReference>
<dbReference type="InterPro" id="IPR015433">
    <property type="entry name" value="PI3/4_kinase"/>
</dbReference>
<dbReference type="PROSITE" id="PS50290">
    <property type="entry name" value="PI3_4_KINASE_3"/>
    <property type="match status" value="1"/>
</dbReference>
<evidence type="ECO:0000256" key="8">
    <source>
        <dbReference type="ARBA" id="ARBA00022777"/>
    </source>
</evidence>
<comment type="subcellular location">
    <subcellularLocation>
        <location evidence="2">Endosome membrane</location>
        <topology evidence="2">Peripheral membrane protein</topology>
    </subcellularLocation>
    <subcellularLocation>
        <location evidence="1">Golgi apparatus</location>
        <location evidence="1">trans-Golgi network membrane</location>
        <topology evidence="1">Peripheral membrane protein</topology>
    </subcellularLocation>
</comment>
<dbReference type="GO" id="GO:0005524">
    <property type="term" value="F:ATP binding"/>
    <property type="evidence" value="ECO:0007669"/>
    <property type="project" value="UniProtKB-UniRule"/>
</dbReference>
<keyword evidence="10" id="KW-0333">Golgi apparatus</keyword>
<dbReference type="RefSeq" id="XP_049180092.1">
    <property type="nucleotide sequence ID" value="XM_049324141.1"/>
</dbReference>
<dbReference type="PROSITE" id="PS51547">
    <property type="entry name" value="C2_PI3K"/>
    <property type="match status" value="1"/>
</dbReference>
<evidence type="ECO:0000256" key="1">
    <source>
        <dbReference type="ARBA" id="ARBA00004150"/>
    </source>
</evidence>
<dbReference type="Proteomes" id="UP001202479">
    <property type="component" value="Unassembled WGS sequence"/>
</dbReference>
<comment type="subunit">
    <text evidence="14">Component of the autophagy-specific VPS34 PI3-kinase complex I composed of at least VPS15, VPS30, VPS34, and of the VPS34 PI3-kinase complex II composed of VPS15, VPS30, VPS34 and VPS38. Interacts with VMNA7.</text>
</comment>
<accession>A0AAI9WXK8</accession>
<evidence type="ECO:0000256" key="6">
    <source>
        <dbReference type="ARBA" id="ARBA00022741"/>
    </source>
</evidence>
<dbReference type="InterPro" id="IPR036940">
    <property type="entry name" value="PI3/4_kinase_cat_sf"/>
</dbReference>
<dbReference type="FunFam" id="3.30.1010.10:FF:000002">
    <property type="entry name" value="Phosphatidylinositol 3-kinase catalytic subunit type 3"/>
    <property type="match status" value="1"/>
</dbReference>
<dbReference type="GO" id="GO:0010008">
    <property type="term" value="C:endosome membrane"/>
    <property type="evidence" value="ECO:0007669"/>
    <property type="project" value="UniProtKB-SubCell"/>
</dbReference>
<comment type="similarity">
    <text evidence="3">Belongs to the PI3/PI4-kinase family. Type III PI4K subfamily.</text>
</comment>
<dbReference type="Gene3D" id="1.10.1070.11">
    <property type="entry name" value="Phosphatidylinositol 3-/4-kinase, catalytic domain"/>
    <property type="match status" value="1"/>
</dbReference>
<evidence type="ECO:0000256" key="13">
    <source>
        <dbReference type="ARBA" id="ARBA00059175"/>
    </source>
</evidence>
<dbReference type="Gene3D" id="1.25.40.70">
    <property type="entry name" value="Phosphatidylinositol 3-kinase, accessory domain (PIK)"/>
    <property type="match status" value="1"/>
</dbReference>
<dbReference type="Pfam" id="PF00792">
    <property type="entry name" value="PI3K_C2"/>
    <property type="match status" value="1"/>
</dbReference>
<evidence type="ECO:0000256" key="10">
    <source>
        <dbReference type="ARBA" id="ARBA00023034"/>
    </source>
</evidence>
<dbReference type="InterPro" id="IPR035892">
    <property type="entry name" value="C2_domain_sf"/>
</dbReference>
<dbReference type="FunFam" id="1.10.1070.11:FF:000002">
    <property type="entry name" value="Phosphatidylinositol 3-kinase catalytic subunit type 3"/>
    <property type="match status" value="1"/>
</dbReference>
<evidence type="ECO:0000256" key="15">
    <source>
        <dbReference type="PIRNR" id="PIRNR000587"/>
    </source>
</evidence>
<evidence type="ECO:0000256" key="11">
    <source>
        <dbReference type="ARBA" id="ARBA00023985"/>
    </source>
</evidence>
<dbReference type="SUPFAM" id="SSF56112">
    <property type="entry name" value="Protein kinase-like (PK-like)"/>
    <property type="match status" value="1"/>
</dbReference>
<dbReference type="InterPro" id="IPR016024">
    <property type="entry name" value="ARM-type_fold"/>
</dbReference>
<name>A0AAI9WXK8_9ASCO</name>
<keyword evidence="9 15" id="KW-0067">ATP-binding</keyword>
<dbReference type="EC" id="2.7.1.137" evidence="4 15"/>
<dbReference type="Pfam" id="PF00613">
    <property type="entry name" value="PI3Ka"/>
    <property type="match status" value="2"/>
</dbReference>
<dbReference type="GO" id="GO:0048015">
    <property type="term" value="P:phosphatidylinositol-mediated signaling"/>
    <property type="evidence" value="ECO:0007669"/>
    <property type="project" value="TreeGrafter"/>
</dbReference>
<protein>
    <recommendedName>
        <fullName evidence="12 15">Phosphatidylinositol 3-kinase VPS34</fullName>
        <ecNumber evidence="4 15">2.7.1.137</ecNumber>
    </recommendedName>
</protein>
<comment type="function">
    <text evidence="13">Multifunctional phosphatidylinositol 3-kinase involved in acidification of vacuoles, pH-dependent cell growth, and autophagocytosis. Plays an important role in protein transport and virulence. Component of the autophagy-specific VPS34 PI3-kinase complex I essential to recruit the ATG8-phosphatidylinositol conjugate and the ATG12-ATG5 conjugate to the pre-autophagosomal structure. Also involved in endosome-to-Golgi retrograde transport as part of the VPS34 PI3-kinase complex II. This second complex is required for the endosome-to-Golgi retrieval of PEP1 and KEX2, and the recruitment of VPS5 and VPS7, two components of the retromer complex, to endosomal membranes (probably through the synthesis of a specific pool of phosphatidylinositol 3-phosphate recruiting the retromer to the endosomes). Finally, it might also be involved in ethanol tolerance and cell wall integrity.</text>
</comment>
<evidence type="ECO:0000259" key="16">
    <source>
        <dbReference type="PROSITE" id="PS50290"/>
    </source>
</evidence>
<dbReference type="GO" id="GO:0000045">
    <property type="term" value="P:autophagosome assembly"/>
    <property type="evidence" value="ECO:0007669"/>
    <property type="project" value="TreeGrafter"/>
</dbReference>
<dbReference type="SMART" id="SM00145">
    <property type="entry name" value="PI3Ka"/>
    <property type="match status" value="1"/>
</dbReference>
<comment type="catalytic activity">
    <reaction evidence="11">
        <text>a 1,2-diacyl-sn-glycero-3-phospho-(1D-myo-inositol) + ATP = a 1,2-diacyl-sn-glycero-3-phospho-(1D-myo-inositol-3-phosphate) + ADP + H(+)</text>
        <dbReference type="Rhea" id="RHEA:12709"/>
        <dbReference type="ChEBI" id="CHEBI:15378"/>
        <dbReference type="ChEBI" id="CHEBI:30616"/>
        <dbReference type="ChEBI" id="CHEBI:57880"/>
        <dbReference type="ChEBI" id="CHEBI:58088"/>
        <dbReference type="ChEBI" id="CHEBI:456216"/>
        <dbReference type="EC" id="2.7.1.137"/>
    </reaction>
    <physiologicalReaction direction="left-to-right" evidence="11">
        <dbReference type="Rhea" id="RHEA:12710"/>
    </physiologicalReaction>
</comment>
<dbReference type="PROSITE" id="PS00916">
    <property type="entry name" value="PI3_4_KINASE_2"/>
    <property type="match status" value="1"/>
</dbReference>
<dbReference type="SUPFAM" id="SSF48371">
    <property type="entry name" value="ARM repeat"/>
    <property type="match status" value="1"/>
</dbReference>
<dbReference type="GO" id="GO:0000407">
    <property type="term" value="C:phagophore assembly site"/>
    <property type="evidence" value="ECO:0007669"/>
    <property type="project" value="TreeGrafter"/>
</dbReference>
<dbReference type="GO" id="GO:0006897">
    <property type="term" value="P:endocytosis"/>
    <property type="evidence" value="ECO:0007669"/>
    <property type="project" value="TreeGrafter"/>
</dbReference>
<dbReference type="PROSITE" id="PS51545">
    <property type="entry name" value="PIK_HELICAL"/>
    <property type="match status" value="1"/>
</dbReference>
<dbReference type="InterPro" id="IPR001263">
    <property type="entry name" value="PI3K_accessory_dom"/>
</dbReference>
<feature type="domain" description="C2 PI3K-type" evidence="18">
    <location>
        <begin position="50"/>
        <end position="201"/>
    </location>
</feature>
<evidence type="ECO:0000259" key="17">
    <source>
        <dbReference type="PROSITE" id="PS51545"/>
    </source>
</evidence>
<gene>
    <name evidence="19" type="ORF">KGF56_002867</name>
</gene>
<keyword evidence="20" id="KW-1185">Reference proteome</keyword>
<dbReference type="GO" id="GO:0005777">
    <property type="term" value="C:peroxisome"/>
    <property type="evidence" value="ECO:0007669"/>
    <property type="project" value="TreeGrafter"/>
</dbReference>
<dbReference type="CDD" id="cd08397">
    <property type="entry name" value="C2_PI3K_class_III"/>
    <property type="match status" value="1"/>
</dbReference>
<dbReference type="SMART" id="SM00142">
    <property type="entry name" value="PI3K_C2"/>
    <property type="match status" value="1"/>
</dbReference>